<name>A0ABW4CLF8_9LACO</name>
<dbReference type="PANTHER" id="PTHR37813:SF1">
    <property type="entry name" value="FELS-2 PROPHAGE PROTEIN"/>
    <property type="match status" value="1"/>
</dbReference>
<protein>
    <submittedName>
        <fullName evidence="4">Phage tail tape measure protein</fullName>
    </submittedName>
</protein>
<evidence type="ECO:0000259" key="3">
    <source>
        <dbReference type="Pfam" id="PF10145"/>
    </source>
</evidence>
<evidence type="ECO:0000313" key="4">
    <source>
        <dbReference type="EMBL" id="MFD1431368.1"/>
    </source>
</evidence>
<dbReference type="Pfam" id="PF10145">
    <property type="entry name" value="PhageMin_Tail"/>
    <property type="match status" value="1"/>
</dbReference>
<keyword evidence="1" id="KW-1188">Viral release from host cell</keyword>
<organism evidence="4 5">
    <name type="scientific">Lacticaseibacillus yichunensis</name>
    <dbReference type="NCBI Taxonomy" id="2486015"/>
    <lineage>
        <taxon>Bacteria</taxon>
        <taxon>Bacillati</taxon>
        <taxon>Bacillota</taxon>
        <taxon>Bacilli</taxon>
        <taxon>Lactobacillales</taxon>
        <taxon>Lactobacillaceae</taxon>
        <taxon>Lacticaseibacillus</taxon>
    </lineage>
</organism>
<evidence type="ECO:0000256" key="1">
    <source>
        <dbReference type="ARBA" id="ARBA00022612"/>
    </source>
</evidence>
<reference evidence="5" key="1">
    <citation type="journal article" date="2019" name="Int. J. Syst. Evol. Microbiol.">
        <title>The Global Catalogue of Microorganisms (GCM) 10K type strain sequencing project: providing services to taxonomists for standard genome sequencing and annotation.</title>
        <authorList>
            <consortium name="The Broad Institute Genomics Platform"/>
            <consortium name="The Broad Institute Genome Sequencing Center for Infectious Disease"/>
            <person name="Wu L."/>
            <person name="Ma J."/>
        </authorList>
    </citation>
    <scope>NUCLEOTIDE SEQUENCE [LARGE SCALE GENOMIC DNA]</scope>
    <source>
        <strain evidence="5">CCM 8947</strain>
    </source>
</reference>
<feature type="coiled-coil region" evidence="2">
    <location>
        <begin position="51"/>
        <end position="127"/>
    </location>
</feature>
<gene>
    <name evidence="4" type="ORF">ACFQ47_01420</name>
</gene>
<accession>A0ABW4CLF8</accession>
<sequence length="1451" mass="153383">MSGNLGHIASTISLNIDPFQASAKALGSTIKATQAELKALDATSKGNETTVNGMKASYEATARQMKNYEAQLARQKATYDKLSGATAKTDKEQQTLNARTANAASAYNKTSAQIEALRNKMNTLNKSILLQQSGWTKAGEGLEKFSTLSGKIGNGLTNVGSKLTMGVTAPIVAGLGTAVKSAISFSSQIDAIGPLLTNGAAVTKKYRDSLDQMSASSLKWAGQYGISTDEINDALSEMVKRGFSANQVLGSMPSILDATVASGEPLEDVMQATASIMEQFGLKSNTTAGQLKNTQAVTDELTYAANATAAGFGDMSLAMSYVGPVAKSVGMSVSDTAAAVGELSNQGIEGQKAGTNLRGILTALINPSGAVAQKIKSLGMDAGYLKKNAGDMPKIIEYFTASLAGMTKQQKASALAAIFGRQNQAAFSAMMAAGTTTLRNLTKETENSAGATKKVADQLNDTQANKVKRFQQSIKALGISFGQQLLPTLAPIVDDATKLIQKFSAMDAQTQKSIIKWALLAAAAGPVAGALGKVMKVTSGVTGGLAKTALGIGRAVTAAKAGGTGMEVLKSAFSKTALEAVKAGGAMETAAGGGTSLVASLAPAVPVVSALAVAVGAGIAVWELWGKEAVASAQRTQKWGSDIGASASKAAGSMQQASGQISGALDNTNQSTQTNAKQIAAGFDAMTKAAQKASDESAKAAKKLAATLGGDSADQLLAATAKEEAADKKRIAQLQSNAAKAKAITAAAAKGQEALTADQLQIIKNLQQDSATEAVKSLSLGGKAENNVIKAVLGQRTNMTKEQAAEQLQEVHTAQMQEIKEYGNKQREINDNDQLTTKQRNAALAGLENDLQSKLKSIRLGAIQAMKQQGMSQDEIIKNLYDNFGFYNGAAEDLLTEYQQNMSKTVVSNKQFAASITNDMDAATKKAGNDWNKLVLDPKTGKVKTNLDEVLTKTASTKKGWAALEFDLKNAKITSNAKQTIVEAMAASKQWKTMPDWEKNAVIRMQGRSELADVMEKFKSWNKLTLKEQRAIVNGDYTALADSLIKAGDWNKMTIDEKQAVVNDRATPPLIDSLIQGKKWNSLTWTEKKAIVDAKGAADVGLLYLKYGQFAKLDDTTKKAVFKDEGFLKQVANDSIKYHNFATLPDSIKKALMNDKDLRQKLIDSGQLVDDFNKNHNPTEKKPTADTGIFNHKMLKATDNTNKFKKQDVGKTKMPTAADHASPDINRATKAAKAWQGQGMGSTKTAKGKDNASSALTAAKKSWTAFGGNETITKTFNFVANISDKIRKLLHLKNGTTNFAGGLAMVNDAPGQTYREAIIHKATNTVSYFEDRNVITPLAKGDAVVPAAKAAALYNIPQFANGTPNYSATINEINAMQMTTGNSTPTVNVAATDNSAVVAGLSTLAILLKQLLDKDIDIYMDKKRVAAVINPELVKINQRNESVKKRGMGIV</sequence>
<dbReference type="EMBL" id="JBHTOG010000004">
    <property type="protein sequence ID" value="MFD1431368.1"/>
    <property type="molecule type" value="Genomic_DNA"/>
</dbReference>
<dbReference type="PANTHER" id="PTHR37813">
    <property type="entry name" value="FELS-2 PROPHAGE PROTEIN"/>
    <property type="match status" value="1"/>
</dbReference>
<feature type="domain" description="Phage tail tape measure protein" evidence="3">
    <location>
        <begin position="216"/>
        <end position="420"/>
    </location>
</feature>
<keyword evidence="5" id="KW-1185">Reference proteome</keyword>
<proteinExistence type="predicted"/>
<keyword evidence="2" id="KW-0175">Coiled coil</keyword>
<dbReference type="InterPro" id="IPR010090">
    <property type="entry name" value="Phage_tape_meas"/>
</dbReference>
<dbReference type="Proteomes" id="UP001597192">
    <property type="component" value="Unassembled WGS sequence"/>
</dbReference>
<evidence type="ECO:0000256" key="2">
    <source>
        <dbReference type="SAM" id="Coils"/>
    </source>
</evidence>
<dbReference type="Gene3D" id="1.10.287.1490">
    <property type="match status" value="1"/>
</dbReference>
<dbReference type="RefSeq" id="WP_125697242.1">
    <property type="nucleotide sequence ID" value="NZ_JBHTOG010000004.1"/>
</dbReference>
<dbReference type="NCBIfam" id="TIGR01760">
    <property type="entry name" value="tape_meas_TP901"/>
    <property type="match status" value="1"/>
</dbReference>
<comment type="caution">
    <text evidence="4">The sequence shown here is derived from an EMBL/GenBank/DDBJ whole genome shotgun (WGS) entry which is preliminary data.</text>
</comment>
<evidence type="ECO:0000313" key="5">
    <source>
        <dbReference type="Proteomes" id="UP001597192"/>
    </source>
</evidence>